<feature type="transmembrane region" description="Helical" evidence="1">
    <location>
        <begin position="117"/>
        <end position="141"/>
    </location>
</feature>
<reference evidence="3 4" key="1">
    <citation type="submission" date="2020-04" db="EMBL/GenBank/DDBJ databases">
        <title>Flammeovirga sp. SR4, a novel species isolated from seawater.</title>
        <authorList>
            <person name="Wang X."/>
        </authorList>
    </citation>
    <scope>NUCLEOTIDE SEQUENCE [LARGE SCALE GENOMIC DNA]</scope>
    <source>
        <strain evidence="3 4">ATCC 23126</strain>
    </source>
</reference>
<name>A0A7X9XAC9_9BACT</name>
<evidence type="ECO:0000256" key="1">
    <source>
        <dbReference type="SAM" id="Phobius"/>
    </source>
</evidence>
<dbReference type="EMBL" id="JABANE010000042">
    <property type="protein sequence ID" value="NME69478.1"/>
    <property type="molecule type" value="Genomic_DNA"/>
</dbReference>
<feature type="domain" description="Signal transduction histidine kinase internal region" evidence="2">
    <location>
        <begin position="165"/>
        <end position="243"/>
    </location>
</feature>
<comment type="caution">
    <text evidence="3">The sequence shown here is derived from an EMBL/GenBank/DDBJ whole genome shotgun (WGS) entry which is preliminary data.</text>
</comment>
<dbReference type="GO" id="GO:0000155">
    <property type="term" value="F:phosphorelay sensor kinase activity"/>
    <property type="evidence" value="ECO:0007669"/>
    <property type="project" value="InterPro"/>
</dbReference>
<feature type="transmembrane region" description="Helical" evidence="1">
    <location>
        <begin position="43"/>
        <end position="64"/>
    </location>
</feature>
<dbReference type="InterPro" id="IPR050640">
    <property type="entry name" value="Bact_2-comp_sensor_kinase"/>
</dbReference>
<dbReference type="GO" id="GO:0016020">
    <property type="term" value="C:membrane"/>
    <property type="evidence" value="ECO:0007669"/>
    <property type="project" value="InterPro"/>
</dbReference>
<keyword evidence="3" id="KW-0808">Transferase</keyword>
<organism evidence="3 4">
    <name type="scientific">Flammeovirga aprica JL-4</name>
    <dbReference type="NCBI Taxonomy" id="694437"/>
    <lineage>
        <taxon>Bacteria</taxon>
        <taxon>Pseudomonadati</taxon>
        <taxon>Bacteroidota</taxon>
        <taxon>Cytophagia</taxon>
        <taxon>Cytophagales</taxon>
        <taxon>Flammeovirgaceae</taxon>
        <taxon>Flammeovirga</taxon>
    </lineage>
</organism>
<dbReference type="Proteomes" id="UP000576082">
    <property type="component" value="Unassembled WGS sequence"/>
</dbReference>
<dbReference type="PANTHER" id="PTHR34220">
    <property type="entry name" value="SENSOR HISTIDINE KINASE YPDA"/>
    <property type="match status" value="1"/>
</dbReference>
<keyword evidence="4" id="KW-1185">Reference proteome</keyword>
<feature type="transmembrane region" description="Helical" evidence="1">
    <location>
        <begin position="18"/>
        <end position="37"/>
    </location>
</feature>
<protein>
    <submittedName>
        <fullName evidence="3">Histidine kinase</fullName>
    </submittedName>
</protein>
<dbReference type="RefSeq" id="WP_082795944.1">
    <property type="nucleotide sequence ID" value="NZ_JABANE010000042.1"/>
</dbReference>
<evidence type="ECO:0000313" key="4">
    <source>
        <dbReference type="Proteomes" id="UP000576082"/>
    </source>
</evidence>
<feature type="transmembrane region" description="Helical" evidence="1">
    <location>
        <begin position="85"/>
        <end position="105"/>
    </location>
</feature>
<evidence type="ECO:0000259" key="2">
    <source>
        <dbReference type="Pfam" id="PF06580"/>
    </source>
</evidence>
<dbReference type="PANTHER" id="PTHR34220:SF7">
    <property type="entry name" value="SENSOR HISTIDINE KINASE YPDA"/>
    <property type="match status" value="1"/>
</dbReference>
<keyword evidence="1" id="KW-0812">Transmembrane</keyword>
<dbReference type="Pfam" id="PF06580">
    <property type="entry name" value="His_kinase"/>
    <property type="match status" value="1"/>
</dbReference>
<keyword evidence="1" id="KW-1133">Transmembrane helix</keyword>
<keyword evidence="1" id="KW-0472">Membrane</keyword>
<dbReference type="AlphaFoldDB" id="A0A7X9XAC9"/>
<gene>
    <name evidence="3" type="ORF">HHU12_15990</name>
</gene>
<evidence type="ECO:0000313" key="3">
    <source>
        <dbReference type="EMBL" id="NME69478.1"/>
    </source>
</evidence>
<proteinExistence type="predicted"/>
<sequence>MIHNEDTIYAPKYIIKRILLTILLGFLSNYLLLQLMGGPPEGMSITVPFTAGTLFYVILVESIIWIDKKLEQKIPISPKNFKKRILSQLGYSSIVAVIIMAGLMYLIQFPNYERDTIIATVLFLLISIIVFISISFLFLLFRIIKKGLEMVLEVENLKVEKLEMSYKALQDQLNPHFFFNNLSILKSLIVLKKEQEAKDFIQNFSSISRYALQHSDWVTILVKEEIEFVKQYTSLHQERAKNSIFLDINISEKCMSKEIPPMTFQLLIENAIKHNIADEHSPLNIEIFEEEEYIVIQNSLNEKASAYSTKKGLENLKKRFAILIDQPLIIEKTTTHFKVKLPLL</sequence>
<keyword evidence="3" id="KW-0418">Kinase</keyword>
<dbReference type="InterPro" id="IPR010559">
    <property type="entry name" value="Sig_transdc_His_kin_internal"/>
</dbReference>
<accession>A0A7X9XAC9</accession>